<dbReference type="PANTHER" id="PTHR42759:SF1">
    <property type="entry name" value="MAGNESIUM-CHELATASE SUBUNIT CHLD"/>
    <property type="match status" value="1"/>
</dbReference>
<dbReference type="InterPro" id="IPR027417">
    <property type="entry name" value="P-loop_NTPase"/>
</dbReference>
<dbReference type="Pfam" id="PF07726">
    <property type="entry name" value="AAA_3"/>
    <property type="match status" value="1"/>
</dbReference>
<dbReference type="CDD" id="cd00009">
    <property type="entry name" value="AAA"/>
    <property type="match status" value="1"/>
</dbReference>
<evidence type="ECO:0000313" key="2">
    <source>
        <dbReference type="EMBL" id="MBF5054188.1"/>
    </source>
</evidence>
<dbReference type="PANTHER" id="PTHR42759">
    <property type="entry name" value="MOXR FAMILY PROTEIN"/>
    <property type="match status" value="1"/>
</dbReference>
<dbReference type="InterPro" id="IPR041628">
    <property type="entry name" value="ChlI/MoxR_AAA_lid"/>
</dbReference>
<dbReference type="PIRSF" id="PIRSF002849">
    <property type="entry name" value="AAA_ATPase_chaperone_MoxR_prd"/>
    <property type="match status" value="1"/>
</dbReference>
<sequence>MTSQTEQAGALARRIEEQLNQVLVGQPAITRQVLIALITGGHVLIEGVPGLGKTLLARSLARVLELDFQRIQFTPDLMPSDVTGHALFDSQSGDFRVRKGPAFTNLLLADEINRAPAKTQAALLEVMQERQITIEGESFPLAPPFVVLATQNPLDQEGTYPLPEAELDRFLFKILIDYPDQAHESRMVEMVLDGRLPDSLDAAQLTPVTDAAGILELTRSAEQVLIDPALIDYLLRLVRATREHPSLIQGGSPRASIALARTAKTQALLSGRDFVVPDDVKAVAAPVLRHRLRLGVDAELEGQTVESVLAQLLEQVEAPRQ</sequence>
<organism evidence="2 3">
    <name type="scientific">Alloalcanivorax venustensis ISO4</name>
    <dbReference type="NCBI Taxonomy" id="1177184"/>
    <lineage>
        <taxon>Bacteria</taxon>
        <taxon>Pseudomonadati</taxon>
        <taxon>Pseudomonadota</taxon>
        <taxon>Gammaproteobacteria</taxon>
        <taxon>Oceanospirillales</taxon>
        <taxon>Alcanivoracaceae</taxon>
        <taxon>Alloalcanivorax</taxon>
    </lineage>
</organism>
<dbReference type="SUPFAM" id="SSF52540">
    <property type="entry name" value="P-loop containing nucleoside triphosphate hydrolases"/>
    <property type="match status" value="1"/>
</dbReference>
<dbReference type="Gene3D" id="1.10.8.80">
    <property type="entry name" value="Magnesium chelatase subunit I, C-Terminal domain"/>
    <property type="match status" value="1"/>
</dbReference>
<accession>A0ABS0AJB7</accession>
<dbReference type="Proteomes" id="UP000644441">
    <property type="component" value="Unassembled WGS sequence"/>
</dbReference>
<comment type="caution">
    <text evidence="2">The sequence shown here is derived from an EMBL/GenBank/DDBJ whole genome shotgun (WGS) entry which is preliminary data.</text>
</comment>
<keyword evidence="3" id="KW-1185">Reference proteome</keyword>
<dbReference type="InterPro" id="IPR050764">
    <property type="entry name" value="CbbQ/NirQ/NorQ/GpvN"/>
</dbReference>
<protein>
    <submittedName>
        <fullName evidence="2">ATPase AAA</fullName>
    </submittedName>
</protein>
<reference evidence="2 3" key="1">
    <citation type="submission" date="2012-09" db="EMBL/GenBank/DDBJ databases">
        <title>Genome Sequence of alkane-degrading Bacterium Alcanivorax venustensis ISO4.</title>
        <authorList>
            <person name="Lai Q."/>
            <person name="Shao Z."/>
        </authorList>
    </citation>
    <scope>NUCLEOTIDE SEQUENCE [LARGE SCALE GENOMIC DNA]</scope>
    <source>
        <strain evidence="2 3">ISO4</strain>
    </source>
</reference>
<evidence type="ECO:0000313" key="3">
    <source>
        <dbReference type="Proteomes" id="UP000644441"/>
    </source>
</evidence>
<gene>
    <name evidence="2" type="ORF">ISO4_02790</name>
</gene>
<dbReference type="Pfam" id="PF17863">
    <property type="entry name" value="AAA_lid_2"/>
    <property type="match status" value="1"/>
</dbReference>
<dbReference type="Gene3D" id="3.40.50.300">
    <property type="entry name" value="P-loop containing nucleotide triphosphate hydrolases"/>
    <property type="match status" value="1"/>
</dbReference>
<dbReference type="InterPro" id="IPR003593">
    <property type="entry name" value="AAA+_ATPase"/>
</dbReference>
<proteinExistence type="predicted"/>
<evidence type="ECO:0000259" key="1">
    <source>
        <dbReference type="SMART" id="SM00382"/>
    </source>
</evidence>
<dbReference type="RefSeq" id="WP_142949388.1">
    <property type="nucleotide sequence ID" value="NZ_ARXR01000032.1"/>
</dbReference>
<dbReference type="SMART" id="SM00382">
    <property type="entry name" value="AAA"/>
    <property type="match status" value="1"/>
</dbReference>
<dbReference type="GeneID" id="99766612"/>
<feature type="domain" description="AAA+ ATPase" evidence="1">
    <location>
        <begin position="39"/>
        <end position="180"/>
    </location>
</feature>
<dbReference type="EMBL" id="ARXR01000032">
    <property type="protein sequence ID" value="MBF5054188.1"/>
    <property type="molecule type" value="Genomic_DNA"/>
</dbReference>
<dbReference type="InterPro" id="IPR011703">
    <property type="entry name" value="ATPase_AAA-3"/>
</dbReference>
<name>A0ABS0AJB7_9GAMM</name>